<evidence type="ECO:0000256" key="8">
    <source>
        <dbReference type="SAM" id="MobiDB-lite"/>
    </source>
</evidence>
<dbReference type="Proteomes" id="UP000472270">
    <property type="component" value="Unassembled WGS sequence"/>
</dbReference>
<evidence type="ECO:0000256" key="1">
    <source>
        <dbReference type="ARBA" id="ARBA00004240"/>
    </source>
</evidence>
<dbReference type="Gene3D" id="2.30.29.30">
    <property type="entry name" value="Pleckstrin-homology domain (PH domain)/Phosphotyrosine-binding domain (PTB)"/>
    <property type="match status" value="1"/>
</dbReference>
<dbReference type="SMART" id="SM01026">
    <property type="entry name" value="Beach"/>
    <property type="match status" value="1"/>
</dbReference>
<dbReference type="InterPro" id="IPR001680">
    <property type="entry name" value="WD40_rpt"/>
</dbReference>
<dbReference type="InterPro" id="IPR016024">
    <property type="entry name" value="ARM-type_fold"/>
</dbReference>
<evidence type="ECO:0000256" key="7">
    <source>
        <dbReference type="PROSITE-ProRule" id="PRU00221"/>
    </source>
</evidence>
<evidence type="ECO:0000259" key="10">
    <source>
        <dbReference type="PROSITE" id="PS51783"/>
    </source>
</evidence>
<comment type="subcellular location">
    <subcellularLocation>
        <location evidence="1">Endoplasmic reticulum</location>
    </subcellularLocation>
</comment>
<dbReference type="Pfam" id="PF14844">
    <property type="entry name" value="PH_BEACH"/>
    <property type="match status" value="1"/>
</dbReference>
<feature type="repeat" description="WD" evidence="7">
    <location>
        <begin position="2139"/>
        <end position="2180"/>
    </location>
</feature>
<dbReference type="GO" id="GO:0019901">
    <property type="term" value="F:protein kinase binding"/>
    <property type="evidence" value="ECO:0007669"/>
    <property type="project" value="TreeGrafter"/>
</dbReference>
<dbReference type="PANTHER" id="PTHR13743:SF115">
    <property type="entry name" value="NEUROBEACHIN-LIKE PROTEIN 1"/>
    <property type="match status" value="1"/>
</dbReference>
<dbReference type="InterPro" id="IPR036322">
    <property type="entry name" value="WD40_repeat_dom_sf"/>
</dbReference>
<evidence type="ECO:0000313" key="11">
    <source>
        <dbReference type="Ensembl" id="ENSSRHP00000019591.1"/>
    </source>
</evidence>
<evidence type="ECO:0000256" key="5">
    <source>
        <dbReference type="ARBA" id="ARBA00022824"/>
    </source>
</evidence>
<dbReference type="FunFam" id="2.130.10.10:FF:001375">
    <property type="entry name" value="Neurobeachin-like protein 2"/>
    <property type="match status" value="1"/>
</dbReference>
<dbReference type="Pfam" id="PF16057">
    <property type="entry name" value="DUF4800"/>
    <property type="match status" value="1"/>
</dbReference>
<dbReference type="InterPro" id="IPR046851">
    <property type="entry name" value="NBCH_WD40"/>
</dbReference>
<dbReference type="SUPFAM" id="SSF48371">
    <property type="entry name" value="ARM repeat"/>
    <property type="match status" value="1"/>
</dbReference>
<dbReference type="InterPro" id="IPR015943">
    <property type="entry name" value="WD40/YVTN_repeat-like_dom_sf"/>
</dbReference>
<proteinExistence type="inferred from homology"/>
<evidence type="ECO:0000259" key="9">
    <source>
        <dbReference type="PROSITE" id="PS50197"/>
    </source>
</evidence>
<dbReference type="Gene3D" id="1.10.1540.10">
    <property type="entry name" value="BEACH domain"/>
    <property type="match status" value="1"/>
</dbReference>
<dbReference type="InterPro" id="IPR013320">
    <property type="entry name" value="ConA-like_dom_sf"/>
</dbReference>
<dbReference type="SUPFAM" id="SSF81837">
    <property type="entry name" value="BEACH domain"/>
    <property type="match status" value="1"/>
</dbReference>
<protein>
    <recommendedName>
        <fullName evidence="6">Neurobeachin-like protein 2</fullName>
    </recommendedName>
</protein>
<dbReference type="SUPFAM" id="SSF50978">
    <property type="entry name" value="WD40 repeat-like"/>
    <property type="match status" value="1"/>
</dbReference>
<dbReference type="CDD" id="cd01201">
    <property type="entry name" value="PH_BEACH"/>
    <property type="match status" value="1"/>
</dbReference>
<reference evidence="11" key="2">
    <citation type="submission" date="2025-09" db="UniProtKB">
        <authorList>
            <consortium name="Ensembl"/>
        </authorList>
    </citation>
    <scope>IDENTIFICATION</scope>
</reference>
<dbReference type="GO" id="GO:0005829">
    <property type="term" value="C:cytosol"/>
    <property type="evidence" value="ECO:0007669"/>
    <property type="project" value="TreeGrafter"/>
</dbReference>
<evidence type="ECO:0000256" key="2">
    <source>
        <dbReference type="ARBA" id="ARBA00008498"/>
    </source>
</evidence>
<accession>A0A673H029</accession>
<dbReference type="GO" id="GO:0008104">
    <property type="term" value="P:intracellular protein localization"/>
    <property type="evidence" value="ECO:0007669"/>
    <property type="project" value="TreeGrafter"/>
</dbReference>
<evidence type="ECO:0000313" key="12">
    <source>
        <dbReference type="Proteomes" id="UP000472270"/>
    </source>
</evidence>
<dbReference type="FunFam" id="1.10.1540.10:FF:000001">
    <property type="entry name" value="neurobeachin isoform X1"/>
    <property type="match status" value="1"/>
</dbReference>
<keyword evidence="4" id="KW-0677">Repeat</keyword>
<evidence type="ECO:0000256" key="3">
    <source>
        <dbReference type="ARBA" id="ARBA00022574"/>
    </source>
</evidence>
<dbReference type="PROSITE" id="PS51783">
    <property type="entry name" value="PH_BEACH"/>
    <property type="match status" value="1"/>
</dbReference>
<keyword evidence="5" id="KW-0256">Endoplasmic reticulum</keyword>
<dbReference type="Pfam" id="PF15787">
    <property type="entry name" value="DUF4704"/>
    <property type="match status" value="2"/>
</dbReference>
<keyword evidence="12" id="KW-1185">Reference proteome</keyword>
<feature type="compositionally biased region" description="Pro residues" evidence="8">
    <location>
        <begin position="690"/>
        <end position="700"/>
    </location>
</feature>
<dbReference type="Gene3D" id="2.130.10.10">
    <property type="entry name" value="YVTN repeat-like/Quinoprotein amine dehydrogenase"/>
    <property type="match status" value="2"/>
</dbReference>
<dbReference type="SUPFAM" id="SSF50729">
    <property type="entry name" value="PH domain-like"/>
    <property type="match status" value="1"/>
</dbReference>
<dbReference type="PANTHER" id="PTHR13743">
    <property type="entry name" value="BEIGE/BEACH-RELATED"/>
    <property type="match status" value="1"/>
</dbReference>
<reference evidence="11" key="1">
    <citation type="submission" date="2025-08" db="UniProtKB">
        <authorList>
            <consortium name="Ensembl"/>
        </authorList>
    </citation>
    <scope>IDENTIFICATION</scope>
</reference>
<name>A0A673H029_9TELE</name>
<organism evidence="11 12">
    <name type="scientific">Sinocyclocheilus rhinocerous</name>
    <dbReference type="NCBI Taxonomy" id="307959"/>
    <lineage>
        <taxon>Eukaryota</taxon>
        <taxon>Metazoa</taxon>
        <taxon>Chordata</taxon>
        <taxon>Craniata</taxon>
        <taxon>Vertebrata</taxon>
        <taxon>Euteleostomi</taxon>
        <taxon>Actinopterygii</taxon>
        <taxon>Neopterygii</taxon>
        <taxon>Teleostei</taxon>
        <taxon>Ostariophysi</taxon>
        <taxon>Cypriniformes</taxon>
        <taxon>Cyprinidae</taxon>
        <taxon>Cyprininae</taxon>
        <taxon>Sinocyclocheilus</taxon>
    </lineage>
</organism>
<dbReference type="GO" id="GO:0005783">
    <property type="term" value="C:endoplasmic reticulum"/>
    <property type="evidence" value="ECO:0007669"/>
    <property type="project" value="UniProtKB-SubCell"/>
</dbReference>
<dbReference type="SUPFAM" id="SSF49899">
    <property type="entry name" value="Concanavalin A-like lectins/glucanases"/>
    <property type="match status" value="1"/>
</dbReference>
<dbReference type="SMART" id="SM00320">
    <property type="entry name" value="WD40"/>
    <property type="match status" value="2"/>
</dbReference>
<keyword evidence="3 7" id="KW-0853">WD repeat</keyword>
<evidence type="ECO:0000256" key="4">
    <source>
        <dbReference type="ARBA" id="ARBA00022737"/>
    </source>
</evidence>
<dbReference type="PROSITE" id="PS50197">
    <property type="entry name" value="BEACH"/>
    <property type="match status" value="1"/>
</dbReference>
<dbReference type="InterPro" id="IPR011993">
    <property type="entry name" value="PH-like_dom_sf"/>
</dbReference>
<dbReference type="Ensembl" id="ENSSRHT00000020219.1">
    <property type="protein sequence ID" value="ENSSRHP00000019591.1"/>
    <property type="gene ID" value="ENSSRHG00000010358.1"/>
</dbReference>
<dbReference type="InterPro" id="IPR031570">
    <property type="entry name" value="NBEA/BDCP_DUF4704"/>
</dbReference>
<dbReference type="CDD" id="cd06071">
    <property type="entry name" value="Beach"/>
    <property type="match status" value="1"/>
</dbReference>
<dbReference type="PROSITE" id="PS50082">
    <property type="entry name" value="WD_REPEATS_2"/>
    <property type="match status" value="1"/>
</dbReference>
<sequence length="2345" mass="264922">MISSRGILERDFLSWMSECSTKDPDYLKLWLEIFIGSYERCLDVDFEKPLTRLEETPPVMTLLPDNILQVLRLQLLQCVQKASEGLEPEQQTLALLLLKFLIVTCRNLSNVEEIGACSYINHIITMTTLYIQQLKSKTKEKELADQTQAEEFVRHALAFCETLYDPYHNWRHRIHGQQLSTVERSRQKFKAAALTVEFVPFFYQCFQESEHLKDSLKCCLLHLFGAIVAGGQVRSCGDGEDWDSEAPDRKALLTLGCLREVVHRLLASSSDQRQVEISSVLESYFKLLNSDPAATAQVKGHPSPPRSQHWESRFVALQVNMLETIQDMFECSDRPVLQAIFLNSNCFEHLTRLLQNSKLVNARCTAADKDQKDLTNRLLTGESEIQVFQGRLDSLAVATIKTLTTVMHKSPAAKVYDEIFVWGPGRLLDVWIEVVVPALSALLPETALQVLGHHRPLLVAVLLHELNHLDTNRLHILQRHFNILLGSLGSQSLSSSELQNLLRLLRQDEPGRAHPYVGPVLRALLGMVRKQGLESAMQYFDLSPPMAGIAVPTILRWPGSAFSFFAWLSLDQDQLGPPSKGEKRKQLYSFFTPGGTGFEAFISSAGVLVVAVCTKKEYVTVMLPDYCFCDSLWHIRMISEGSCGKRPFGQSLVYIFVDGQQKLSAPLKYPTMTEAFTSCCIGSAGHRTTTPPPSQIPDPPFSGGNPSSRSSFGAILPGWGGLLGTKPESVTKLISAGTQDSEWGSPTSLQGQLGSVMVFHEPLQASHVKALCSSGPNCISPFKSQEAELGDLAPKLLLHYSPKACRKAICLDLSPNMLHGRLTGNQVVSWDIKDMINCVGGLPVLLPVLEQLTLLTPDLHHADPSGSEVITPDSATPSDGDWVILPSNRASEARVERNLVATFLLVIKHFLQRHPINQETLLHSHAVATLGALLQKVPIILFPLISRSCSLFVFIRCRCHIQYMSTIIKDNYISHNPSFLCCDDIKTIRASLCGLLKYYIGKGTTQEEIQSILGYIAAIGDEEQLCGILELLLTLLQTSAARDQLFLLLFEPGAADSCYALLLNNKHSDRLRELVFKLFERMLKCDRVYEKSKQRLRLRDVGYSDTVVNYKDLMAVVQLTHKAGPSVRLTVCKRVRLVVHAFPNVFLSSLMERMLELAVTDNREATTATLPQHTENAVRLLHMVQDFLQAEGLVNPALWTEKVLEETVTLMDGLMVWYASGTQWLQLSQVGLRLLLGFMVCAMATAKLNGILQTKTVDSQDEACYLLGRVEGILRRSVSEERTEETYSFLVPLLRTLLSKVHKLLYMELHLPSLPDTNGSPSFFEDFQLYCSSPEWRVYLDKYIIPYMKQYEIETFSQGHENMALYWKDCYEAFMLNLHRRDRERGESKIRFKEQFVEPFSRRGRQENLRYNSMLKQIHTQNSAILRQWRAARRGLFCERGPWVDKQQMDIHWKLSSAENYSRMRLKLVRNYNFDPHKEASALRDNLGVQHQQVNAESLLLEAVKQVKVSDLEDDILELLEEDPASVNLDFKAGQKEKLVISEDCELVTVVDVYPGRLELTTQHIYFYDSSAEKEEGVGQDFKWPLSQIREIHLRRYNLRRSALEIFLIDQTNYFLNFKKEVRNKVYSRMLLLLRSLSLHATHSPQELLKASGLTQKWMNREISNFDYLMQLNTIAGRTYNDLAQYPVFPWILSDYTSEELDLSDPRVFRDLSKPVAVLNERNAKAVREKYESFEDPTGTIDRFHYGTHYSNAAGVMHYLIRVEPFTSLHVQLQSGRFDCADRQFHSIPATWQTLMDNPNDVKELIPEFFYFPEFLENQNGFDLGRLQISKERVNDVILPKWAKSPEDFIYKHRKALESEYVSAHLHEWIDLIFGYKQRGPAAVEALNVFYYCTYEGAVDLDAITDEKERKALEGMISNFGQTPCHLLKEPHPVRLSLEELEKRRSRLDSCPLNIFQHLTELKSFFIEGISDNVPLVKAVVPKNQSHSFISQGSPDTLVTLSQNGLMGTHGWLPYDKNISNYFTFIKDPTVAGVKTQRFLAGPFSPGVEVTARLFVVSHDGKLLFSGGHWDNSLRVTSLVKGKTVGQHIRHMDIVTCLATDHFGIHLISGSRDTTCMVWQVLQQGGAPVGLSHKPVQVLYGHTDEVVSVSISTELDMAVSGSRDGTVIIHTVRRGQYMRSLRPPCESSLPVSIMHLAVSWEGHLVVHTCVEGKATLKDKNALHLYSVNGKHLCSAPLKEQVTDMCASGEHVIIGSEQGFLSVRDLYSLALCVSPTAMRVPIRCVSVTKEQSHALVGLDDGKLIVVGVGKPAEMRSGQITRKLWGSSKRLTQISSGETEYHTQEQP</sequence>
<feature type="domain" description="BEACH-type PH" evidence="10">
    <location>
        <begin position="1534"/>
        <end position="1631"/>
    </location>
</feature>
<evidence type="ECO:0000256" key="6">
    <source>
        <dbReference type="ARBA" id="ARBA00068540"/>
    </source>
</evidence>
<dbReference type="InterPro" id="IPR000409">
    <property type="entry name" value="BEACH_dom"/>
</dbReference>
<dbReference type="InterPro" id="IPR036372">
    <property type="entry name" value="BEACH_dom_sf"/>
</dbReference>
<comment type="similarity">
    <text evidence="2">Belongs to the WD repeat neurobeachin family.</text>
</comment>
<dbReference type="GO" id="GO:0016020">
    <property type="term" value="C:membrane"/>
    <property type="evidence" value="ECO:0007669"/>
    <property type="project" value="TreeGrafter"/>
</dbReference>
<dbReference type="GO" id="GO:0030099">
    <property type="term" value="P:myeloid cell differentiation"/>
    <property type="evidence" value="ECO:0007669"/>
    <property type="project" value="UniProtKB-ARBA"/>
</dbReference>
<dbReference type="InterPro" id="IPR023362">
    <property type="entry name" value="PH-BEACH_dom"/>
</dbReference>
<dbReference type="InterPro" id="IPR050865">
    <property type="entry name" value="BEACH_Domain"/>
</dbReference>
<dbReference type="Pfam" id="PF20426">
    <property type="entry name" value="NBCH_WD40"/>
    <property type="match status" value="1"/>
</dbReference>
<gene>
    <name evidence="11" type="primary">LOC107709051</name>
</gene>
<dbReference type="Pfam" id="PF02138">
    <property type="entry name" value="Beach"/>
    <property type="match status" value="1"/>
</dbReference>
<feature type="domain" description="BEACH" evidence="9">
    <location>
        <begin position="1643"/>
        <end position="1935"/>
    </location>
</feature>
<feature type="region of interest" description="Disordered" evidence="8">
    <location>
        <begin position="686"/>
        <end position="708"/>
    </location>
</feature>